<gene>
    <name evidence="1" type="ORF">BCL90_4250</name>
</gene>
<name>A0A497XTF5_9SPHI</name>
<accession>A0A497XTF5</accession>
<proteinExistence type="predicted"/>
<dbReference type="AlphaFoldDB" id="A0A497XTF5"/>
<sequence length="51" mass="5794">MVSVLLTTDKRINTDKLSCWGYEASTIERLNRIVVISTGATRSGEIYLDRF</sequence>
<reference evidence="1 2" key="1">
    <citation type="submission" date="2018-10" db="EMBL/GenBank/DDBJ databases">
        <title>Genomic Encyclopedia of Archaeal and Bacterial Type Strains, Phase II (KMG-II): from individual species to whole genera.</title>
        <authorList>
            <person name="Goeker M."/>
        </authorList>
    </citation>
    <scope>NUCLEOTIDE SEQUENCE [LARGE SCALE GENOMIC DNA]</scope>
    <source>
        <strain evidence="1 2">DSM 19624</strain>
    </source>
</reference>
<protein>
    <submittedName>
        <fullName evidence="1">Uncharacterized protein</fullName>
    </submittedName>
</protein>
<organism evidence="1 2">
    <name type="scientific">Pedobacter alluvionis</name>
    <dbReference type="NCBI Taxonomy" id="475253"/>
    <lineage>
        <taxon>Bacteria</taxon>
        <taxon>Pseudomonadati</taxon>
        <taxon>Bacteroidota</taxon>
        <taxon>Sphingobacteriia</taxon>
        <taxon>Sphingobacteriales</taxon>
        <taxon>Sphingobacteriaceae</taxon>
        <taxon>Pedobacter</taxon>
    </lineage>
</organism>
<dbReference type="EMBL" id="RCCK01000014">
    <property type="protein sequence ID" value="RLJ72619.1"/>
    <property type="molecule type" value="Genomic_DNA"/>
</dbReference>
<evidence type="ECO:0000313" key="1">
    <source>
        <dbReference type="EMBL" id="RLJ72619.1"/>
    </source>
</evidence>
<evidence type="ECO:0000313" key="2">
    <source>
        <dbReference type="Proteomes" id="UP000273898"/>
    </source>
</evidence>
<comment type="caution">
    <text evidence="1">The sequence shown here is derived from an EMBL/GenBank/DDBJ whole genome shotgun (WGS) entry which is preliminary data.</text>
</comment>
<dbReference type="Proteomes" id="UP000273898">
    <property type="component" value="Unassembled WGS sequence"/>
</dbReference>